<evidence type="ECO:0008006" key="2">
    <source>
        <dbReference type="Google" id="ProtNLM"/>
    </source>
</evidence>
<accession>A0A6C0E0P4</accession>
<name>A0A6C0E0P4_9ZZZZ</name>
<sequence>MFKYHYKIYDFLKDYLNKYDCVESNLDNKNKSLELIIKSVNNAFNLKYDIKLLETSKIHKLHTPQEPPLMYLYLKELKIYTGEFKEFVDWYNTNIHKLTIPQNTDNKYGKILFVPIPERQLLHSIYNNPFVCIDIHQEIETTDIIHEKYIIDNNHNIDLFLFEHSKIYPDMEKVAKIITVIKTLAKKDYDVNLIIIFSEQKKIIKNNTEILCCNHINSGSTYPTQIITCFRREEFYKVLMHELIHYYQLDFHFTSNYYKKLEAILDVPDIIGIDRLNESYTESLTILIMSCFMYYYNNFDKPIKYYINKEIIFSLFQLAKILKLFGASKFDDYLDKKIIIKQHTSVRSYFFIKTFLLLNLKDFLEFLDDSFYVNNIRLIEFGKLINTSYKQLKDEHKQIIDYFINLKNDNGDIWIVMTSRLSSF</sequence>
<evidence type="ECO:0000313" key="1">
    <source>
        <dbReference type="EMBL" id="QHT21859.1"/>
    </source>
</evidence>
<protein>
    <recommendedName>
        <fullName evidence="2">Peptidase M61 catalytic domain-containing protein</fullName>
    </recommendedName>
</protein>
<dbReference type="EMBL" id="MN739697">
    <property type="protein sequence ID" value="QHT21859.1"/>
    <property type="molecule type" value="Genomic_DNA"/>
</dbReference>
<dbReference type="AlphaFoldDB" id="A0A6C0E0P4"/>
<proteinExistence type="predicted"/>
<organism evidence="1">
    <name type="scientific">viral metagenome</name>
    <dbReference type="NCBI Taxonomy" id="1070528"/>
    <lineage>
        <taxon>unclassified sequences</taxon>
        <taxon>metagenomes</taxon>
        <taxon>organismal metagenomes</taxon>
    </lineage>
</organism>
<reference evidence="1" key="1">
    <citation type="journal article" date="2020" name="Nature">
        <title>Giant virus diversity and host interactions through global metagenomics.</title>
        <authorList>
            <person name="Schulz F."/>
            <person name="Roux S."/>
            <person name="Paez-Espino D."/>
            <person name="Jungbluth S."/>
            <person name="Walsh D.A."/>
            <person name="Denef V.J."/>
            <person name="McMahon K.D."/>
            <person name="Konstantinidis K.T."/>
            <person name="Eloe-Fadrosh E.A."/>
            <person name="Kyrpides N.C."/>
            <person name="Woyke T."/>
        </authorList>
    </citation>
    <scope>NUCLEOTIDE SEQUENCE</scope>
    <source>
        <strain evidence="1">GVMAG-M-3300023179-103</strain>
    </source>
</reference>